<evidence type="ECO:0000313" key="3">
    <source>
        <dbReference type="EMBL" id="SUJ23114.1"/>
    </source>
</evidence>
<gene>
    <name evidence="3" type="ORF">NCTC12413_02108</name>
    <name evidence="2" type="ORF">SAR03_06410</name>
</gene>
<dbReference type="STRING" id="1212545.SARL_05490"/>
<dbReference type="EMBL" id="UGZE01000001">
    <property type="protein sequence ID" value="SUJ23114.1"/>
    <property type="molecule type" value="Genomic_DNA"/>
</dbReference>
<dbReference type="Proteomes" id="UP000321598">
    <property type="component" value="Unassembled WGS sequence"/>
</dbReference>
<name>A0A380CMZ2_9STAP</name>
<sequence length="51" mass="5897">MVEAMLDFMIGPMRQLTDVYMEHQLICNTAVIASYFAAIFVKKQRVKQDNS</sequence>
<accession>A0A380CMZ2</accession>
<proteinExistence type="predicted"/>
<evidence type="ECO:0000313" key="2">
    <source>
        <dbReference type="EMBL" id="GEP99603.1"/>
    </source>
</evidence>
<keyword evidence="1" id="KW-1133">Transmembrane helix</keyword>
<dbReference type="Proteomes" id="UP000254956">
    <property type="component" value="Unassembled WGS sequence"/>
</dbReference>
<evidence type="ECO:0000313" key="4">
    <source>
        <dbReference type="Proteomes" id="UP000254956"/>
    </source>
</evidence>
<dbReference type="RefSeq" id="WP_002509833.1">
    <property type="nucleotide sequence ID" value="NZ_AP019698.1"/>
</dbReference>
<reference evidence="2 5" key="2">
    <citation type="submission" date="2019-07" db="EMBL/GenBank/DDBJ databases">
        <title>Whole genome shotgun sequence of Staphylococcus arlettae NBRC 109765.</title>
        <authorList>
            <person name="Hosoyama A."/>
            <person name="Uohara A."/>
            <person name="Ohji S."/>
            <person name="Ichikawa N."/>
        </authorList>
    </citation>
    <scope>NUCLEOTIDE SEQUENCE [LARGE SCALE GENOMIC DNA]</scope>
    <source>
        <strain evidence="2 5">NBRC 109765</strain>
    </source>
</reference>
<organism evidence="3 4">
    <name type="scientific">Staphylococcus arlettae</name>
    <dbReference type="NCBI Taxonomy" id="29378"/>
    <lineage>
        <taxon>Bacteria</taxon>
        <taxon>Bacillati</taxon>
        <taxon>Bacillota</taxon>
        <taxon>Bacilli</taxon>
        <taxon>Bacillales</taxon>
        <taxon>Staphylococcaceae</taxon>
        <taxon>Staphylococcus</taxon>
    </lineage>
</organism>
<keyword evidence="1" id="KW-0812">Transmembrane</keyword>
<reference evidence="3 4" key="1">
    <citation type="submission" date="2018-06" db="EMBL/GenBank/DDBJ databases">
        <authorList>
            <consortium name="Pathogen Informatics"/>
            <person name="Doyle S."/>
        </authorList>
    </citation>
    <scope>NUCLEOTIDE SEQUENCE [LARGE SCALE GENOMIC DNA]</scope>
    <source>
        <strain evidence="3 4">NCTC12413</strain>
    </source>
</reference>
<dbReference type="AlphaFoldDB" id="A0A380CMZ2"/>
<feature type="transmembrane region" description="Helical" evidence="1">
    <location>
        <begin position="20"/>
        <end position="41"/>
    </location>
</feature>
<evidence type="ECO:0000313" key="5">
    <source>
        <dbReference type="Proteomes" id="UP000321598"/>
    </source>
</evidence>
<protein>
    <submittedName>
        <fullName evidence="3">Uncharacterized protein</fullName>
    </submittedName>
</protein>
<dbReference type="GeneID" id="97288411"/>
<evidence type="ECO:0000256" key="1">
    <source>
        <dbReference type="SAM" id="Phobius"/>
    </source>
</evidence>
<dbReference type="EMBL" id="BKAV01000003">
    <property type="protein sequence ID" value="GEP99603.1"/>
    <property type="molecule type" value="Genomic_DNA"/>
</dbReference>
<keyword evidence="5" id="KW-1185">Reference proteome</keyword>
<keyword evidence="1" id="KW-0472">Membrane</keyword>